<dbReference type="InterPro" id="IPR009351">
    <property type="entry name" value="AlkZ-like"/>
</dbReference>
<evidence type="ECO:0008006" key="3">
    <source>
        <dbReference type="Google" id="ProtNLM"/>
    </source>
</evidence>
<gene>
    <name evidence="1" type="ORF">Pa4123_12270</name>
</gene>
<proteinExistence type="predicted"/>
<keyword evidence="2" id="KW-1185">Reference proteome</keyword>
<reference evidence="1" key="1">
    <citation type="submission" date="2022-12" db="EMBL/GenBank/DDBJ databases">
        <title>New Phytohabitans aurantiacus sp. RD004123 nov., an actinomycete isolated from soil.</title>
        <authorList>
            <person name="Triningsih D.W."/>
            <person name="Harunari E."/>
            <person name="Igarashi Y."/>
        </authorList>
    </citation>
    <scope>NUCLEOTIDE SEQUENCE</scope>
    <source>
        <strain evidence="1">RD004123</strain>
    </source>
</reference>
<dbReference type="PANTHER" id="PTHR38479:SF2">
    <property type="entry name" value="WINGED HELIX DNA-BINDING DOMAIN-CONTAINING PROTEIN"/>
    <property type="match status" value="1"/>
</dbReference>
<dbReference type="Proteomes" id="UP001144280">
    <property type="component" value="Unassembled WGS sequence"/>
</dbReference>
<evidence type="ECO:0000313" key="2">
    <source>
        <dbReference type="Proteomes" id="UP001144280"/>
    </source>
</evidence>
<comment type="caution">
    <text evidence="1">The sequence shown here is derived from an EMBL/GenBank/DDBJ whole genome shotgun (WGS) entry which is preliminary data.</text>
</comment>
<organism evidence="1 2">
    <name type="scientific">Phytohabitans aurantiacus</name>
    <dbReference type="NCBI Taxonomy" id="3016789"/>
    <lineage>
        <taxon>Bacteria</taxon>
        <taxon>Bacillati</taxon>
        <taxon>Actinomycetota</taxon>
        <taxon>Actinomycetes</taxon>
        <taxon>Micromonosporales</taxon>
        <taxon>Micromonosporaceae</taxon>
    </lineage>
</organism>
<name>A0ABQ5QQE7_9ACTN</name>
<sequence length="356" mass="39554">MLVVLDARALNRALLARQMLLDRHQVTAAGAIEHLVGLQAQEPLEPYVGLWSRVAGFEPRELVDLLESRRAVRAIAMRRTLHLLTTRDCLVMRPLLDPVIVGRMWTTLRRVLPGVDLEELAKAGRPYFEEQPRMVSEVGRALADRWPGATPRNLGDALSCVVPLVQVPPRGIWGQKAPALNTTIEVWLGQPLVDPTPEALDALVLRYLAAYGPAASADIRAWSGLSGLRESVRRLRPQLRTFRDERGRELLDVLDAPLPDPETPAPPRFLPAFDNAVLAFDDRSRIIDQEHRNLSVAGARVLLVDGRVAGSWTIASERLQITPLRPWTSTERDAVMREGEALLTFHDLAGASIDLL</sequence>
<accession>A0ABQ5QQE7</accession>
<dbReference type="PANTHER" id="PTHR38479">
    <property type="entry name" value="LMO0824 PROTEIN"/>
    <property type="match status" value="1"/>
</dbReference>
<dbReference type="Pfam" id="PF06224">
    <property type="entry name" value="AlkZ-like"/>
    <property type="match status" value="1"/>
</dbReference>
<dbReference type="EMBL" id="BSDI01000005">
    <property type="protein sequence ID" value="GLH95954.1"/>
    <property type="molecule type" value="Genomic_DNA"/>
</dbReference>
<protein>
    <recommendedName>
        <fullName evidence="3">Winged helix DNA-binding domain-containing protein</fullName>
    </recommendedName>
</protein>
<evidence type="ECO:0000313" key="1">
    <source>
        <dbReference type="EMBL" id="GLH95954.1"/>
    </source>
</evidence>